<dbReference type="InterPro" id="IPR001680">
    <property type="entry name" value="WD40_rpt"/>
</dbReference>
<dbReference type="SUPFAM" id="SSF50978">
    <property type="entry name" value="WD40 repeat-like"/>
    <property type="match status" value="1"/>
</dbReference>
<evidence type="ECO:0000259" key="1">
    <source>
        <dbReference type="PROSITE" id="PS50181"/>
    </source>
</evidence>
<dbReference type="InterPro" id="IPR015943">
    <property type="entry name" value="WD40/YVTN_repeat-like_dom_sf"/>
</dbReference>
<dbReference type="InterPro" id="IPR036322">
    <property type="entry name" value="WD40_repeat_dom_sf"/>
</dbReference>
<dbReference type="EMBL" id="GBRD01004320">
    <property type="protein sequence ID" value="JAG61501.1"/>
    <property type="molecule type" value="Transcribed_RNA"/>
</dbReference>
<dbReference type="Gene3D" id="1.20.1280.50">
    <property type="match status" value="1"/>
</dbReference>
<dbReference type="SMART" id="SM00320">
    <property type="entry name" value="WD40"/>
    <property type="match status" value="3"/>
</dbReference>
<name>A0A0K8T7Z6_LYGHE</name>
<evidence type="ECO:0000313" key="2">
    <source>
        <dbReference type="EMBL" id="JAG61501.1"/>
    </source>
</evidence>
<dbReference type="InterPro" id="IPR001810">
    <property type="entry name" value="F-box_dom"/>
</dbReference>
<dbReference type="AlphaFoldDB" id="A0A0K8T7Z6"/>
<dbReference type="PANTHER" id="PTHR19855:SF11">
    <property type="entry name" value="RIBOSOME BIOGENESIS PROTEIN WDR12"/>
    <property type="match status" value="1"/>
</dbReference>
<accession>A0A0K8T7Z6</accession>
<feature type="domain" description="F-box" evidence="1">
    <location>
        <begin position="20"/>
        <end position="67"/>
    </location>
</feature>
<dbReference type="InterPro" id="IPR036047">
    <property type="entry name" value="F-box-like_dom_sf"/>
</dbReference>
<dbReference type="SMART" id="SM00256">
    <property type="entry name" value="FBOX"/>
    <property type="match status" value="1"/>
</dbReference>
<dbReference type="SUPFAM" id="SSF81383">
    <property type="entry name" value="F-box domain"/>
    <property type="match status" value="1"/>
</dbReference>
<reference evidence="2" key="1">
    <citation type="submission" date="2014-09" db="EMBL/GenBank/DDBJ databases">
        <authorList>
            <person name="Magalhaes I.L.F."/>
            <person name="Oliveira U."/>
            <person name="Santos F.R."/>
            <person name="Vidigal T.H.D.A."/>
            <person name="Brescovit A.D."/>
            <person name="Santos A.J."/>
        </authorList>
    </citation>
    <scope>NUCLEOTIDE SEQUENCE</scope>
</reference>
<dbReference type="PANTHER" id="PTHR19855">
    <property type="entry name" value="WD40 REPEAT PROTEIN 12, 37"/>
    <property type="match status" value="1"/>
</dbReference>
<dbReference type="Gene3D" id="2.130.10.10">
    <property type="entry name" value="YVTN repeat-like/Quinoprotein amine dehydrogenase"/>
    <property type="match status" value="2"/>
</dbReference>
<sequence length="406" mass="45786">MSDPVGVTPEITDSTTDRLCLSLIDLPTEVILKIFDYLSPVFLHRVISRVCRKFNGILLCEFLWKRAYHTNNSLIPTTSYPFLQQIGLYSSKWKTGRDISWRHLCVSTENAKSRWFDEEKTISFPFGETTVNVVHVMKGGYCLTGSRERSIKVWDLMQKKESHYVHNAHNGWLSGLCTIGDSIVSSGWDSYVKVWSLRDNMEPLNAFCLDMAVMAVDSQPNMIVACTFPELVIIDPRIGRPDGFSRFVMEEGSVVQLAFWQNSVVLASRSKALMQFDLRMGRTCVRESIQTESPPRTMSVLNDIVYVGDNAGNVYLYDLYDRFKMVEMFEMCETKAQIRALVPRNGYMIVGSSDGELKAVLSVKGPNGLKVLKSHYCGGEVSCGHYNDETLAILNGTIGVVTIFLP</sequence>
<proteinExistence type="predicted"/>
<organism evidence="2">
    <name type="scientific">Lygus hesperus</name>
    <name type="common">Western plant bug</name>
    <dbReference type="NCBI Taxonomy" id="30085"/>
    <lineage>
        <taxon>Eukaryota</taxon>
        <taxon>Metazoa</taxon>
        <taxon>Ecdysozoa</taxon>
        <taxon>Arthropoda</taxon>
        <taxon>Hexapoda</taxon>
        <taxon>Insecta</taxon>
        <taxon>Pterygota</taxon>
        <taxon>Neoptera</taxon>
        <taxon>Paraneoptera</taxon>
        <taxon>Hemiptera</taxon>
        <taxon>Heteroptera</taxon>
        <taxon>Panheteroptera</taxon>
        <taxon>Cimicomorpha</taxon>
        <taxon>Miridae</taxon>
        <taxon>Mirini</taxon>
        <taxon>Lygus</taxon>
    </lineage>
</organism>
<protein>
    <recommendedName>
        <fullName evidence="1">F-box domain-containing protein</fullName>
    </recommendedName>
</protein>
<dbReference type="PROSITE" id="PS50181">
    <property type="entry name" value="FBOX"/>
    <property type="match status" value="1"/>
</dbReference>
<dbReference type="Pfam" id="PF12937">
    <property type="entry name" value="F-box-like"/>
    <property type="match status" value="1"/>
</dbReference>